<feature type="region of interest" description="Disordered" evidence="4">
    <location>
        <begin position="2863"/>
        <end position="2891"/>
    </location>
</feature>
<accession>A0A1D3LBU6</accession>
<dbReference type="GO" id="GO:0005768">
    <property type="term" value="C:endosome"/>
    <property type="evidence" value="ECO:0007669"/>
    <property type="project" value="TreeGrafter"/>
</dbReference>
<evidence type="ECO:0000259" key="6">
    <source>
        <dbReference type="Pfam" id="PF04118"/>
    </source>
</evidence>
<feature type="region of interest" description="Disordered" evidence="4">
    <location>
        <begin position="3049"/>
        <end position="3096"/>
    </location>
</feature>
<evidence type="ECO:0000313" key="8">
    <source>
        <dbReference type="Proteomes" id="UP000195489"/>
    </source>
</evidence>
<keyword evidence="1" id="KW-0813">Transport</keyword>
<feature type="transmembrane region" description="Helical" evidence="5">
    <location>
        <begin position="589"/>
        <end position="608"/>
    </location>
</feature>
<feature type="compositionally biased region" description="Polar residues" evidence="4">
    <location>
        <begin position="884"/>
        <end position="894"/>
    </location>
</feature>
<feature type="domain" description="DOP1 N-terminal" evidence="6">
    <location>
        <begin position="13"/>
        <end position="259"/>
    </location>
</feature>
<dbReference type="GO" id="GO:0006895">
    <property type="term" value="P:Golgi to endosome transport"/>
    <property type="evidence" value="ECO:0007669"/>
    <property type="project" value="InterPro"/>
</dbReference>
<feature type="compositionally biased region" description="Low complexity" evidence="4">
    <location>
        <begin position="713"/>
        <end position="727"/>
    </location>
</feature>
<feature type="region of interest" description="Disordered" evidence="4">
    <location>
        <begin position="884"/>
        <end position="914"/>
    </location>
</feature>
<keyword evidence="5" id="KW-1133">Transmembrane helix</keyword>
<reference evidence="7 8" key="1">
    <citation type="submission" date="2016-08" db="EMBL/GenBank/DDBJ databases">
        <authorList>
            <consortium name="Pathogen Informatics"/>
        </authorList>
    </citation>
    <scope>NUCLEOTIDE SEQUENCE [LARGE SCALE GENOMIC DNA]</scope>
    <source>
        <strain evidence="7 8">CB</strain>
    </source>
</reference>
<dbReference type="Proteomes" id="UP000195489">
    <property type="component" value="Chromosome 4"/>
</dbReference>
<feature type="compositionally biased region" description="Polar residues" evidence="4">
    <location>
        <begin position="1331"/>
        <end position="1351"/>
    </location>
</feature>
<feature type="compositionally biased region" description="Acidic residues" evidence="4">
    <location>
        <begin position="2047"/>
        <end position="2056"/>
    </location>
</feature>
<feature type="region of interest" description="Disordered" evidence="4">
    <location>
        <begin position="2389"/>
        <end position="2435"/>
    </location>
</feature>
<organism evidence="7 8">
    <name type="scientific">Plasmodium chabaudi chabaudi</name>
    <dbReference type="NCBI Taxonomy" id="31271"/>
    <lineage>
        <taxon>Eukaryota</taxon>
        <taxon>Sar</taxon>
        <taxon>Alveolata</taxon>
        <taxon>Apicomplexa</taxon>
        <taxon>Aconoidasida</taxon>
        <taxon>Haemosporida</taxon>
        <taxon>Plasmodiidae</taxon>
        <taxon>Plasmodium</taxon>
        <taxon>Plasmodium (Vinckeia)</taxon>
    </lineage>
</organism>
<dbReference type="PANTHER" id="PTHR14042:SF24">
    <property type="entry name" value="PROTEIN DOPEY-1 HOMOLOG"/>
    <property type="match status" value="1"/>
</dbReference>
<feature type="compositionally biased region" description="Basic and acidic residues" evidence="4">
    <location>
        <begin position="1752"/>
        <end position="1792"/>
    </location>
</feature>
<sequence>MIKKGSESNRALRKKLNNDVTNILLLFEKVQEWADLSNILQKLYLTIEKYEVFLDISSKFLLFRRLSQCLNPLLPSGVHSKALIIYGSIFKKVEKAYFMDNIHILCSGVFEFMLHCTVSLKTIYFKNIKCILNLRENIHMFTYALLLSLFNVVDSDNNILLYIYSINNYIGENIFFNNLWLLLLRHSEIRTNVLNFLETSFSPQIYLLSKERIKTLLPYKDELVLSSLIFSLNDKNILNQRITLSLLINNFPLYDVEIESNLPPNLANNRRGGLNKNNSIESTTSYNNNVRHNPSNARNKDDTINIRRNNPYSQSSENFPGSYFNNDDRRVQKNISSESSLSKYEMGKRHISGNENMMTNDVSKKDIFSNTYVSDHNRNDNDMSYKKNLNNDYREGNQSVSSDDVLFNEVSKKIIIRNVMFLLRKSDMGLNRRIFKYLYMYESNDDKNLKDNITLDSYKIYYETIIDILENKFNDNPIHILEVLFILFKNTDYININKYIMENIFLHLLKFFYKNREDNNINEYFKKILDIELISFETIANILMYTFHYLKNDEELFNNNINGYIKKFMNLLNIMTYFLEYIQDINKNFYLYFVFIFSTALLKFVNFLNTKLIYMIQNHLTINLFNDYHQFLNFIHLIPGKDAALCYFHFFVIKYNNFYLQKALFLIITGVLSKEPAFRGIGSIGNFTNAAQDEDDSNFENKYNNDFEFRHAGSNGSGNRNSPPNANKYTHKHNANNENEIKRNASNQSDDINSKGGLNYEWNEKLKYVFKKYISKLKYNLIDTIIKNKEFHFFTNNYEYIIFLFFNYHILIDKEKINDSCEFFLMNILKNCTRENTNKFYFWACLFLNIIRINFNKIVLISCREIKTEKKRMSNQNFALTDQSNNISMSQNNDPIKGQNKDSNKNESKTSNYDKNYEDDNFIINQLQEHGDYKERKLNINGLNNIEEYILFDAFENGDSSEIRNSFDDLIKFNGRGGSSSNYFSSFRNYFSNVKSALLFDQNFVAKMLVHSKKIVKYIFNYIKVLKHNKCFIKLFFDINYMYNFCHNHYCLNILRESLKSEDPNELMCNAKIILEYIINNKISDFHIIHSNFYNLTHDLFKLYEKRNILINFYLVKYIKGNKKNIPYIFDHIIISMFELIENIENLCIKEEKENSKMAIYKNTDNYENYMDNDHMFGNENNNRIKQRGYQDNFYYSNEHRGDKEFGVSKTGTSNYLINRQNESSDIHKNYEILLNKLKCRFDYLNFFFCNIENFMLWLYQHKISKNIYNYREKMILKNYEQNINIIVCCICTEGNISSLYFRNYLDVFFILFLRILYLNERIQDVNNLDSSVNPKSSKASESNEMNSYPDNNRFETGRQNKKHKKNNKVLFKQNILLEFKRDVIGLINKIFNLNESKHFEYTKILHVYYKETIHHFLFLFYYFTIKKYYILQIQLIRFIRYVLFRYENNGEKLLVYGLLPSALITGNANLTGQKDEGKEATKTKGSKLSTKYTNYEEFIIASNNYFDIINSNNEKIKNDVFIFSVLRKSMTIILNINEKVIYKEVLKSIIYLIENIITERNVKTYYLTVFFLDLLYIIKIEDKKKKKNFFFIKKFCQFLLEIFKLIYKDELLGEKKTEMKTETKNELKQEYKYDYNSISIEEIENSLIENKIPIQPFCAIFSIKTDDKYLSMQHLNISTLFSVIFNLYVFLKKRLRCYYKNDKDLINWDENKNTSINNNSSMYNYNNSSMYNYNNSSMYNYNNSSMYNEINSEHNPDNYNKDLHSSMFDRDDNMDRGDDNSFHLTSHDMDRRKNKSSLQNKDMYQTSNFMDTTMKENMHNEKLGEPAKFPDDNDDDNFSKTIGHNDITNNEHARNVSNTKKAGYGYNYGQSEEGTHRMRSNDKRTDDYYYKDEKEMQSGYKKDISNNFRTNEYDSYGNHVGKQVRMNNSGSGYERKYGNTEQNYGDNADKNYLMKSVHYNSDWDNNKILGERDGNRNYNNLSKYNSGYIAKLKKKNKKVSLLKVCLSNIISISKITYFITRNEFLFISNLYTLFKRHIPNYKVDDDNTDAGDKEDDTLNAHDDEFEEKKFQTDDESSKYNSGSEQSSTDLNGTFDEQDVAKRDRHMLKKLENMRKHGKRQSKKDKKIHQNFLKKLNKKKKKKNIYENKKLSSFLVLLTEFNEDILVKILEDIINYYEKYKNKININTFMYFLFNIYLNICKLSQKIINCFVDTLFSLIKKITLNAQNVMSSIWFLYILFIIENNHAYLFNDKLQKKIIIEQINIVIQISLYSYYAKNIKNNYNIQLPLPNFVFPFNIYYIKNNSSFTVSKYFRTKSHNPKLDSFNNDEEIAEIKKLIYNYSSKSIENHFNINDYSEIAAINSLAFLLMCFYHAVSVKTVEENQNEFDNSLHKNEGTKNSGDNTVGNNNNSVTNNNNAGSISTNAHSGTNRQMNSGNANLNNINNSYYTSNNTINAYSSGNNFAIGGVKSFITESAINLFYENFGKYISLLYNNNIQNVFYRYPFFLIINFLLDYNFSCRYYIKKIISDLYYCISNLDIRCTQALSNIFKKLNEPNIDDLLLPPTSSIFSLKFNIINSRINYINKLSLIILSGSHNFYLNYLPKIAENISEYLKYCTDLKLYREILILICSIIIRNDENEIYIIIPTFISLILQIYHVERMKYKIAIENLKNVDKNDDNYIYDFNTYDNSDVLCLLRTLLIIINILVKRNVSFINFYSWIFFKDISIKKNTFSTHKDMGNYITPAVYHKAVNTMIKNHILIKNTRNMELDTSSSDSNINKTIEKDGVATRNYTKEGVVIFDESIPISNLPQVDKDDKPDIDMPIQDENIKNSNKKKSKKKQKNMITIFLNSTEEKFINHHLKTNNKKNKNNNNNATNSGNIQSGVNNNIANSGPSMLSSQYGMKKNLIVNKNKVEESKFIAFLDIIEEVYGVHNLAKRRSHDDSINEEGNNENSQIVENKDDHNITSSDATEDNDSIEMNHTLSNSSDDNSNTISSGYRDVYKQNDDSEKSINIDEPFDAQNLYYNNAIKNKSYCDHYLNEYVDDEKLKSTDNESSSNDNLSTSSANSTSSILSNRFTKNNPMLSDSSDDEMTNNNMNLRNMNGMKSVLDLQNYEDSNSDHIYNHPTKNWNNAQCLTNYDVHDLLKHTKKKKKKISIHLKQTKKKKKKISIHSNTNISLILVYLAKKIKMNFYKYSMKKSKDETLILLKELNPVENGINDLFLEVNLNAMYSDFLTN</sequence>
<proteinExistence type="inferred from homology"/>
<feature type="region of interest" description="Disordered" evidence="4">
    <location>
        <begin position="1331"/>
        <end position="1364"/>
    </location>
</feature>
<gene>
    <name evidence="7" type="ORF">PCHCB_000051500</name>
</gene>
<feature type="compositionally biased region" description="Low complexity" evidence="4">
    <location>
        <begin position="3053"/>
        <end position="3075"/>
    </location>
</feature>
<dbReference type="GO" id="GO:0015031">
    <property type="term" value="P:protein transport"/>
    <property type="evidence" value="ECO:0007669"/>
    <property type="project" value="UniProtKB-KW"/>
</dbReference>
<protein>
    <recommendedName>
        <fullName evidence="6">DOP1 N-terminal domain-containing protein</fullName>
    </recommendedName>
</protein>
<evidence type="ECO:0000256" key="2">
    <source>
        <dbReference type="ARBA" id="ARBA00022927"/>
    </source>
</evidence>
<feature type="compositionally biased region" description="Basic residues" evidence="4">
    <location>
        <begin position="2832"/>
        <end position="2842"/>
    </location>
</feature>
<feature type="region of interest" description="Disordered" evidence="4">
    <location>
        <begin position="2939"/>
        <end position="2999"/>
    </location>
</feature>
<dbReference type="EMBL" id="LT608156">
    <property type="protein sequence ID" value="SCL98671.1"/>
    <property type="molecule type" value="Genomic_DNA"/>
</dbReference>
<dbReference type="InterPro" id="IPR040314">
    <property type="entry name" value="DOP1"/>
</dbReference>
<feature type="compositionally biased region" description="Low complexity" evidence="4">
    <location>
        <begin position="2984"/>
        <end position="2996"/>
    </location>
</feature>
<feature type="compositionally biased region" description="Basic and acidic residues" evidence="4">
    <location>
        <begin position="899"/>
        <end position="908"/>
    </location>
</feature>
<feature type="region of interest" description="Disordered" evidence="4">
    <location>
        <begin position="1861"/>
        <end position="1882"/>
    </location>
</feature>
<evidence type="ECO:0000256" key="1">
    <source>
        <dbReference type="ARBA" id="ARBA00022448"/>
    </source>
</evidence>
<name>A0A1D3LBU6_PLACU</name>
<evidence type="ECO:0000313" key="7">
    <source>
        <dbReference type="EMBL" id="SCL98671.1"/>
    </source>
</evidence>
<comment type="similarity">
    <text evidence="3">Belongs to the DOP1 family.</text>
</comment>
<dbReference type="PANTHER" id="PTHR14042">
    <property type="entry name" value="DOPEY-RELATED"/>
    <property type="match status" value="1"/>
</dbReference>
<dbReference type="Pfam" id="PF04118">
    <property type="entry name" value="Dopey_N"/>
    <property type="match status" value="1"/>
</dbReference>
<feature type="compositionally biased region" description="Polar residues" evidence="4">
    <location>
        <begin position="275"/>
        <end position="297"/>
    </location>
</feature>
<dbReference type="GO" id="GO:0005829">
    <property type="term" value="C:cytosol"/>
    <property type="evidence" value="ECO:0007669"/>
    <property type="project" value="GOC"/>
</dbReference>
<evidence type="ECO:0000256" key="4">
    <source>
        <dbReference type="SAM" id="MobiDB-lite"/>
    </source>
</evidence>
<evidence type="ECO:0000256" key="5">
    <source>
        <dbReference type="SAM" id="Phobius"/>
    </source>
</evidence>
<dbReference type="InterPro" id="IPR007249">
    <property type="entry name" value="DOP1_N"/>
</dbReference>
<feature type="region of interest" description="Disordered" evidence="4">
    <location>
        <begin position="713"/>
        <end position="732"/>
    </location>
</feature>
<feature type="compositionally biased region" description="Polar residues" evidence="4">
    <location>
        <begin position="306"/>
        <end position="325"/>
    </location>
</feature>
<feature type="region of interest" description="Disordered" evidence="4">
    <location>
        <begin position="1750"/>
        <end position="1800"/>
    </location>
</feature>
<feature type="compositionally biased region" description="Polar residues" evidence="4">
    <location>
        <begin position="2878"/>
        <end position="2891"/>
    </location>
</feature>
<evidence type="ECO:0000256" key="3">
    <source>
        <dbReference type="ARBA" id="ARBA00046326"/>
    </source>
</evidence>
<feature type="region of interest" description="Disordered" evidence="4">
    <location>
        <begin position="2809"/>
        <end position="2842"/>
    </location>
</feature>
<feature type="region of interest" description="Disordered" evidence="4">
    <location>
        <begin position="2045"/>
        <end position="2095"/>
    </location>
</feature>
<feature type="compositionally biased region" description="Polar residues" evidence="4">
    <location>
        <begin position="2418"/>
        <end position="2433"/>
    </location>
</feature>
<feature type="region of interest" description="Disordered" evidence="4">
    <location>
        <begin position="265"/>
        <end position="328"/>
    </location>
</feature>
<feature type="compositionally biased region" description="Polar residues" evidence="4">
    <location>
        <begin position="2079"/>
        <end position="2092"/>
    </location>
</feature>
<keyword evidence="5" id="KW-0812">Transmembrane</keyword>
<feature type="compositionally biased region" description="Basic and acidic residues" evidence="4">
    <location>
        <begin position="2057"/>
        <end position="2078"/>
    </location>
</feature>
<feature type="compositionally biased region" description="Polar residues" evidence="4">
    <location>
        <begin position="3076"/>
        <end position="3086"/>
    </location>
</feature>
<dbReference type="GO" id="GO:0005802">
    <property type="term" value="C:trans-Golgi network"/>
    <property type="evidence" value="ECO:0007669"/>
    <property type="project" value="TreeGrafter"/>
</dbReference>
<keyword evidence="5" id="KW-0472">Membrane</keyword>
<feature type="compositionally biased region" description="Low complexity" evidence="4">
    <location>
        <begin position="2399"/>
        <end position="2417"/>
    </location>
</feature>
<keyword evidence="2" id="KW-0653">Protein transport</keyword>